<sequence length="277" mass="28565">MLPPRLPFRILACALAAAFLSACAPTSSQGTAPAAAVPGLHGDPQRFRAAFSDAGVAWVVDGRACVARAPGYRVTCPKLPPASDVAWQGETAWALLPGPGLAVTLDLAPRSVVAGAAAALSSTRIYRRDGSTLSYDGEPGRGIAGRPQSAVTGGDGQDYVWLAGQVRRVSDGVVTERQARSFLYPTPAGAATAWLPTAADRFGEYRLTGSALEHFAAGQVVARVPHGAGRVGLVQGEVVTVSPAGELRRFAADLRPLLRLPAAGHSVLAAAPHVRVP</sequence>
<dbReference type="AlphaFoldDB" id="A0AAU6Q579"/>
<name>A0AAU6Q579_9DEIO</name>
<keyword evidence="1" id="KW-0732">Signal</keyword>
<reference evidence="2" key="1">
    <citation type="submission" date="2024-03" db="EMBL/GenBank/DDBJ databases">
        <title>Deinococcus weizhi sp. nov., isolated from human skin.</title>
        <authorList>
            <person name="Wei Z."/>
            <person name="Tian F."/>
            <person name="Yang C."/>
            <person name="Xin L.T."/>
            <person name="Wen Z.J."/>
            <person name="Lan K.C."/>
            <person name="Yu L."/>
            <person name="Zhe W."/>
            <person name="Dan F.D."/>
            <person name="Jun W."/>
            <person name="Rui Z."/>
            <person name="Yong X.J."/>
            <person name="Ting Y."/>
            <person name="Wei X."/>
            <person name="Xu Z.G."/>
            <person name="Xin Z."/>
            <person name="Dong F.G."/>
            <person name="Ni X.M."/>
            <person name="Zheng M.G."/>
            <person name="Chun Y."/>
            <person name="Qian W.X."/>
        </authorList>
    </citation>
    <scope>NUCLEOTIDE SEQUENCE</scope>
    <source>
        <strain evidence="2">VB142</strain>
    </source>
</reference>
<organism evidence="2">
    <name type="scientific">Deinococcus sp. VB142</name>
    <dbReference type="NCBI Taxonomy" id="3112952"/>
    <lineage>
        <taxon>Bacteria</taxon>
        <taxon>Thermotogati</taxon>
        <taxon>Deinococcota</taxon>
        <taxon>Deinococci</taxon>
        <taxon>Deinococcales</taxon>
        <taxon>Deinococcaceae</taxon>
        <taxon>Deinococcus</taxon>
    </lineage>
</organism>
<dbReference type="PROSITE" id="PS51257">
    <property type="entry name" value="PROKAR_LIPOPROTEIN"/>
    <property type="match status" value="1"/>
</dbReference>
<evidence type="ECO:0000313" key="2">
    <source>
        <dbReference type="EMBL" id="WYF45413.1"/>
    </source>
</evidence>
<feature type="chain" id="PRO_5043985891" evidence="1">
    <location>
        <begin position="25"/>
        <end position="277"/>
    </location>
</feature>
<dbReference type="RefSeq" id="WP_339096651.1">
    <property type="nucleotide sequence ID" value="NZ_CP149782.1"/>
</dbReference>
<proteinExistence type="predicted"/>
<gene>
    <name evidence="2" type="ORF">WDJ50_04605</name>
</gene>
<feature type="signal peptide" evidence="1">
    <location>
        <begin position="1"/>
        <end position="24"/>
    </location>
</feature>
<dbReference type="EMBL" id="CP149782">
    <property type="protein sequence ID" value="WYF45413.1"/>
    <property type="molecule type" value="Genomic_DNA"/>
</dbReference>
<accession>A0AAU6Q579</accession>
<evidence type="ECO:0000256" key="1">
    <source>
        <dbReference type="SAM" id="SignalP"/>
    </source>
</evidence>
<protein>
    <submittedName>
        <fullName evidence="2">Uncharacterized protein</fullName>
    </submittedName>
</protein>